<keyword evidence="3" id="KW-1185">Reference proteome</keyword>
<dbReference type="SUPFAM" id="SSF53067">
    <property type="entry name" value="Actin-like ATPase domain"/>
    <property type="match status" value="1"/>
</dbReference>
<accession>A0A1H8K8R3</accession>
<dbReference type="Proteomes" id="UP000199512">
    <property type="component" value="Unassembled WGS sequence"/>
</dbReference>
<dbReference type="PANTHER" id="PTHR18964">
    <property type="entry name" value="ROK (REPRESSOR, ORF, KINASE) FAMILY"/>
    <property type="match status" value="1"/>
</dbReference>
<evidence type="ECO:0000256" key="1">
    <source>
        <dbReference type="ARBA" id="ARBA00006479"/>
    </source>
</evidence>
<reference evidence="2 3" key="1">
    <citation type="submission" date="2016-10" db="EMBL/GenBank/DDBJ databases">
        <authorList>
            <person name="de Groot N.N."/>
        </authorList>
    </citation>
    <scope>NUCLEOTIDE SEQUENCE [LARGE SCALE GENOMIC DNA]</scope>
    <source>
        <strain evidence="2 3">Calf135</strain>
    </source>
</reference>
<dbReference type="OrthoDB" id="9795247at2"/>
<dbReference type="Pfam" id="PF00480">
    <property type="entry name" value="ROK"/>
    <property type="match status" value="1"/>
</dbReference>
<evidence type="ECO:0008006" key="4">
    <source>
        <dbReference type="Google" id="ProtNLM"/>
    </source>
</evidence>
<protein>
    <recommendedName>
        <fullName evidence="4">Glucokinase</fullName>
    </recommendedName>
</protein>
<comment type="similarity">
    <text evidence="1">Belongs to the ROK (NagC/XylR) family.</text>
</comment>
<dbReference type="RefSeq" id="WP_091976105.1">
    <property type="nucleotide sequence ID" value="NZ_FODF01000025.1"/>
</dbReference>
<evidence type="ECO:0000313" key="2">
    <source>
        <dbReference type="EMBL" id="SEN89409.1"/>
    </source>
</evidence>
<dbReference type="InterPro" id="IPR043129">
    <property type="entry name" value="ATPase_NBD"/>
</dbReference>
<dbReference type="Gene3D" id="3.30.420.40">
    <property type="match status" value="2"/>
</dbReference>
<proteinExistence type="inferred from homology"/>
<evidence type="ECO:0000313" key="3">
    <source>
        <dbReference type="Proteomes" id="UP000199512"/>
    </source>
</evidence>
<dbReference type="InterPro" id="IPR000600">
    <property type="entry name" value="ROK"/>
</dbReference>
<organism evidence="2 3">
    <name type="scientific">Peptostreptococcus russellii</name>
    <dbReference type="NCBI Taxonomy" id="215200"/>
    <lineage>
        <taxon>Bacteria</taxon>
        <taxon>Bacillati</taxon>
        <taxon>Bacillota</taxon>
        <taxon>Clostridia</taxon>
        <taxon>Peptostreptococcales</taxon>
        <taxon>Peptostreptococcaceae</taxon>
        <taxon>Peptostreptococcus</taxon>
    </lineage>
</organism>
<name>A0A1H8K8R3_9FIRM</name>
<dbReference type="STRING" id="215200.SAMN05216454_12510"/>
<sequence length="328" mass="36473">MYLGVDVGGTSIKFAVVDADLKIIHYETCPTPDNVNLKIVDEIYRISADIKKKFSYNYLGISAAGVIDTEKAEVISATDTIKNYIGVNFRDELSDRLGVAVCADNDVNCALLGEQLLGCAKGLKEVFCIALGTGIGGAYYLDKMPHGSCSSVGEIGQTMYDPKTGKNFEKKASTIALEKRIKREVHEKLSVKEFFAVCRYIEKDKKIEECQSCLELEKTIESMISQDKLKFMVDNHSEEIMKVLDEWLEDFSIGISNMLLILDPKYVVIGGAISKQGSYLIRKIEAKVKEIMPIKINKTKFLCASLGNNAAIYGAIYPYISEYSKKKL</sequence>
<gene>
    <name evidence="2" type="ORF">SAMN05216454_12510</name>
</gene>
<dbReference type="EMBL" id="FODF01000025">
    <property type="protein sequence ID" value="SEN89409.1"/>
    <property type="molecule type" value="Genomic_DNA"/>
</dbReference>
<dbReference type="AlphaFoldDB" id="A0A1H8K8R3"/>
<dbReference type="PANTHER" id="PTHR18964:SF165">
    <property type="entry name" value="BETA-GLUCOSIDE KINASE"/>
    <property type="match status" value="1"/>
</dbReference>